<evidence type="ECO:0000256" key="3">
    <source>
        <dbReference type="ARBA" id="ARBA00022989"/>
    </source>
</evidence>
<evidence type="ECO:0000313" key="8">
    <source>
        <dbReference type="Proteomes" id="UP000563524"/>
    </source>
</evidence>
<dbReference type="InterPro" id="IPR036869">
    <property type="entry name" value="J_dom_sf"/>
</dbReference>
<evidence type="ECO:0000256" key="5">
    <source>
        <dbReference type="ARBA" id="ARBA00038105"/>
    </source>
</evidence>
<organism evidence="7 8">
    <name type="scientific">Parvularcula dongshanensis</name>
    <dbReference type="NCBI Taxonomy" id="1173995"/>
    <lineage>
        <taxon>Bacteria</taxon>
        <taxon>Pseudomonadati</taxon>
        <taxon>Pseudomonadota</taxon>
        <taxon>Alphaproteobacteria</taxon>
        <taxon>Parvularculales</taxon>
        <taxon>Parvularculaceae</taxon>
        <taxon>Parvularcula</taxon>
    </lineage>
</organism>
<protein>
    <recommendedName>
        <fullName evidence="9">Molecular chaperone DnaJ</fullName>
    </recommendedName>
</protein>
<dbReference type="PANTHER" id="PTHR12763">
    <property type="match status" value="1"/>
</dbReference>
<keyword evidence="2 6" id="KW-0812">Transmembrane</keyword>
<dbReference type="Gene3D" id="1.10.287.110">
    <property type="entry name" value="DnaJ domain"/>
    <property type="match status" value="1"/>
</dbReference>
<dbReference type="PANTHER" id="PTHR12763:SF28">
    <property type="entry name" value="GEO10507P1-RELATED"/>
    <property type="match status" value="1"/>
</dbReference>
<evidence type="ECO:0000313" key="7">
    <source>
        <dbReference type="EMBL" id="MBB4659175.1"/>
    </source>
</evidence>
<evidence type="ECO:0008006" key="9">
    <source>
        <dbReference type="Google" id="ProtNLM"/>
    </source>
</evidence>
<keyword evidence="4 6" id="KW-0472">Membrane</keyword>
<proteinExistence type="inferred from homology"/>
<reference evidence="7 8" key="1">
    <citation type="submission" date="2020-08" db="EMBL/GenBank/DDBJ databases">
        <title>Genomic Encyclopedia of Type Strains, Phase IV (KMG-IV): sequencing the most valuable type-strain genomes for metagenomic binning, comparative biology and taxonomic classification.</title>
        <authorList>
            <person name="Goeker M."/>
        </authorList>
    </citation>
    <scope>NUCLEOTIDE SEQUENCE [LARGE SCALE GENOMIC DNA]</scope>
    <source>
        <strain evidence="7 8">DSM 102850</strain>
    </source>
</reference>
<sequence length="141" mass="14644">MSGPVLLLLLLLGGGTLLFGTDVRRRLSRLPRRRRKAVTVGALALVGVILCAVRLVPLGVVAFIVAGGLLARRAPAPPDPAGRSGPMTKAEACRILGLEGTPTDAKIDAAHRRLIAQAHPDAGGSADLAARVNAARDVLRR</sequence>
<dbReference type="AlphaFoldDB" id="A0A840I4B5"/>
<comment type="subcellular location">
    <subcellularLocation>
        <location evidence="1">Membrane</location>
        <topology evidence="1">Single-pass membrane protein</topology>
    </subcellularLocation>
</comment>
<keyword evidence="8" id="KW-1185">Reference proteome</keyword>
<dbReference type="EMBL" id="JACHOB010000003">
    <property type="protein sequence ID" value="MBB4659175.1"/>
    <property type="molecule type" value="Genomic_DNA"/>
</dbReference>
<evidence type="ECO:0000256" key="4">
    <source>
        <dbReference type="ARBA" id="ARBA00023136"/>
    </source>
</evidence>
<gene>
    <name evidence="7" type="ORF">GGQ59_001700</name>
</gene>
<evidence type="ECO:0000256" key="1">
    <source>
        <dbReference type="ARBA" id="ARBA00004167"/>
    </source>
</evidence>
<dbReference type="InterPro" id="IPR001623">
    <property type="entry name" value="DnaJ_domain"/>
</dbReference>
<dbReference type="GO" id="GO:0016020">
    <property type="term" value="C:membrane"/>
    <property type="evidence" value="ECO:0007669"/>
    <property type="project" value="UniProtKB-SubCell"/>
</dbReference>
<keyword evidence="3 6" id="KW-1133">Transmembrane helix</keyword>
<dbReference type="CDD" id="cd06257">
    <property type="entry name" value="DnaJ"/>
    <property type="match status" value="1"/>
</dbReference>
<feature type="transmembrane region" description="Helical" evidence="6">
    <location>
        <begin position="44"/>
        <end position="70"/>
    </location>
</feature>
<evidence type="ECO:0000256" key="6">
    <source>
        <dbReference type="SAM" id="Phobius"/>
    </source>
</evidence>
<comment type="caution">
    <text evidence="7">The sequence shown here is derived from an EMBL/GenBank/DDBJ whole genome shotgun (WGS) entry which is preliminary data.</text>
</comment>
<comment type="similarity">
    <text evidence="5">Belongs to the TIM14 family.</text>
</comment>
<dbReference type="Proteomes" id="UP000563524">
    <property type="component" value="Unassembled WGS sequence"/>
</dbReference>
<name>A0A840I4B5_9PROT</name>
<accession>A0A840I4B5</accession>
<evidence type="ECO:0000256" key="2">
    <source>
        <dbReference type="ARBA" id="ARBA00022692"/>
    </source>
</evidence>
<dbReference type="SUPFAM" id="SSF46565">
    <property type="entry name" value="Chaperone J-domain"/>
    <property type="match status" value="1"/>
</dbReference>